<dbReference type="EMBL" id="CAJHIT010000002">
    <property type="protein sequence ID" value="CAD6500104.1"/>
    <property type="molecule type" value="Genomic_DNA"/>
</dbReference>
<reference evidence="1" key="1">
    <citation type="submission" date="2020-10" db="EMBL/GenBank/DDBJ databases">
        <authorList>
            <person name="Muller C M."/>
        </authorList>
    </citation>
    <scope>NUCLEOTIDE SEQUENCE</scope>
    <source>
        <strain evidence="1">THUN-12</strain>
    </source>
</reference>
<name>A0A9W4CX00_BLUGR</name>
<dbReference type="Proteomes" id="UP000683417">
    <property type="component" value="Unassembled WGS sequence"/>
</dbReference>
<organism evidence="1 2">
    <name type="scientific">Blumeria graminis f. sp. triticale</name>
    <dbReference type="NCBI Taxonomy" id="1689686"/>
    <lineage>
        <taxon>Eukaryota</taxon>
        <taxon>Fungi</taxon>
        <taxon>Dikarya</taxon>
        <taxon>Ascomycota</taxon>
        <taxon>Pezizomycotina</taxon>
        <taxon>Leotiomycetes</taxon>
        <taxon>Erysiphales</taxon>
        <taxon>Erysiphaceae</taxon>
        <taxon>Blumeria</taxon>
    </lineage>
</organism>
<protein>
    <submittedName>
        <fullName evidence="1">BgTH12-04207</fullName>
    </submittedName>
</protein>
<proteinExistence type="predicted"/>
<sequence length="215" mass="23455">MHIYCSPPRFGRGSAQVKTIHGSNRGSDTISPWNISASRKGLGTTQRICNSIECTGVSRVSLKETSTVVLYFRSSMTGSAPTGAYAHCALTMDTTAAAPESRTWEHRVESLQGNNWGSDVKGLLTTCASHKRFDIAGQLRNSALRYMQTLHATGTIQLLPLLSNGLRTAELRHCMGTIGATLWCVYKPQARAMDWIAVVPEQLGSGLLSWNITRK</sequence>
<comment type="caution">
    <text evidence="1">The sequence shown here is derived from an EMBL/GenBank/DDBJ whole genome shotgun (WGS) entry which is preliminary data.</text>
</comment>
<dbReference type="AlphaFoldDB" id="A0A9W4CX00"/>
<evidence type="ECO:0000313" key="2">
    <source>
        <dbReference type="Proteomes" id="UP000683417"/>
    </source>
</evidence>
<accession>A0A9W4CX00</accession>
<evidence type="ECO:0000313" key="1">
    <source>
        <dbReference type="EMBL" id="CAD6500104.1"/>
    </source>
</evidence>
<gene>
    <name evidence="1" type="ORF">BGTH12_LOCUS1462</name>
</gene>